<feature type="region of interest" description="Disordered" evidence="5">
    <location>
        <begin position="86"/>
        <end position="105"/>
    </location>
</feature>
<dbReference type="Gene3D" id="3.30.40.10">
    <property type="entry name" value="Zinc/RING finger domain, C3HC4 (zinc finger)"/>
    <property type="match status" value="1"/>
</dbReference>
<dbReference type="Pfam" id="PF13639">
    <property type="entry name" value="zf-RING_2"/>
    <property type="match status" value="1"/>
</dbReference>
<dbReference type="PANTHER" id="PTHR45798:SF97">
    <property type="entry name" value="ALCOHOL-SENSITIVE RING FINGER PROTEIN 1"/>
    <property type="match status" value="1"/>
</dbReference>
<sequence>MIQEHTQLSFYSLIVLVVKLEIVERADTGIIIIENSIPGRATDKVKTTDFPSQLRITFNMHDIYIDEISNTENDEQSHRNLQVNTVLNSQPSSSRNSQNVPKKKQRKLEKLMLTFTMKGEFDKGFAEFGENNCVICFDDYVNNKIIRKINRCGHLFHSECLDNWIIQHLSDPKCPLCNLNIKFDDERENN</sequence>
<dbReference type="InterPro" id="IPR001841">
    <property type="entry name" value="Znf_RING"/>
</dbReference>
<dbReference type="GO" id="GO:0008270">
    <property type="term" value="F:zinc ion binding"/>
    <property type="evidence" value="ECO:0007669"/>
    <property type="project" value="UniProtKB-KW"/>
</dbReference>
<evidence type="ECO:0000313" key="7">
    <source>
        <dbReference type="EMBL" id="CDW83530.1"/>
    </source>
</evidence>
<dbReference type="InterPro" id="IPR013083">
    <property type="entry name" value="Znf_RING/FYVE/PHD"/>
</dbReference>
<evidence type="ECO:0000256" key="1">
    <source>
        <dbReference type="ARBA" id="ARBA00022723"/>
    </source>
</evidence>
<evidence type="ECO:0000313" key="8">
    <source>
        <dbReference type="Proteomes" id="UP000039865"/>
    </source>
</evidence>
<evidence type="ECO:0000259" key="6">
    <source>
        <dbReference type="PROSITE" id="PS50089"/>
    </source>
</evidence>
<dbReference type="AlphaFoldDB" id="A0A078AMA7"/>
<accession>A0A078AMA7</accession>
<dbReference type="OrthoDB" id="8062037at2759"/>
<evidence type="ECO:0000256" key="5">
    <source>
        <dbReference type="SAM" id="MobiDB-lite"/>
    </source>
</evidence>
<evidence type="ECO:0000256" key="2">
    <source>
        <dbReference type="ARBA" id="ARBA00022771"/>
    </source>
</evidence>
<reference evidence="7 8" key="1">
    <citation type="submission" date="2014-06" db="EMBL/GenBank/DDBJ databases">
        <authorList>
            <person name="Swart Estienne"/>
        </authorList>
    </citation>
    <scope>NUCLEOTIDE SEQUENCE [LARGE SCALE GENOMIC DNA]</scope>
    <source>
        <strain evidence="7 8">130c</strain>
    </source>
</reference>
<keyword evidence="1" id="KW-0479">Metal-binding</keyword>
<dbReference type="EMBL" id="CCKQ01011929">
    <property type="protein sequence ID" value="CDW83530.1"/>
    <property type="molecule type" value="Genomic_DNA"/>
</dbReference>
<proteinExistence type="predicted"/>
<keyword evidence="3" id="KW-0862">Zinc</keyword>
<evidence type="ECO:0000256" key="3">
    <source>
        <dbReference type="ARBA" id="ARBA00022833"/>
    </source>
</evidence>
<dbReference type="Proteomes" id="UP000039865">
    <property type="component" value="Unassembled WGS sequence"/>
</dbReference>
<dbReference type="InParanoid" id="A0A078AMA7"/>
<feature type="domain" description="RING-type" evidence="6">
    <location>
        <begin position="133"/>
        <end position="178"/>
    </location>
</feature>
<evidence type="ECO:0000256" key="4">
    <source>
        <dbReference type="PROSITE-ProRule" id="PRU00175"/>
    </source>
</evidence>
<dbReference type="PANTHER" id="PTHR45798">
    <property type="entry name" value="RING-H2 FINGER PROTEIN ATL61-RELATED-RELATED"/>
    <property type="match status" value="1"/>
</dbReference>
<keyword evidence="8" id="KW-1185">Reference proteome</keyword>
<keyword evidence="2 4" id="KW-0863">Zinc-finger</keyword>
<dbReference type="PROSITE" id="PS50089">
    <property type="entry name" value="ZF_RING_2"/>
    <property type="match status" value="1"/>
</dbReference>
<protein>
    <submittedName>
        <fullName evidence="7">Ring-h2 finger protein atl32-like</fullName>
    </submittedName>
</protein>
<name>A0A078AMA7_STYLE</name>
<dbReference type="InterPro" id="IPR052788">
    <property type="entry name" value="RING-type_E3_ligase_ATL"/>
</dbReference>
<dbReference type="SUPFAM" id="SSF57850">
    <property type="entry name" value="RING/U-box"/>
    <property type="match status" value="1"/>
</dbReference>
<organism evidence="7 8">
    <name type="scientific">Stylonychia lemnae</name>
    <name type="common">Ciliate</name>
    <dbReference type="NCBI Taxonomy" id="5949"/>
    <lineage>
        <taxon>Eukaryota</taxon>
        <taxon>Sar</taxon>
        <taxon>Alveolata</taxon>
        <taxon>Ciliophora</taxon>
        <taxon>Intramacronucleata</taxon>
        <taxon>Spirotrichea</taxon>
        <taxon>Stichotrichia</taxon>
        <taxon>Sporadotrichida</taxon>
        <taxon>Oxytrichidae</taxon>
        <taxon>Stylonychinae</taxon>
        <taxon>Stylonychia</taxon>
    </lineage>
</organism>
<dbReference type="SMART" id="SM00184">
    <property type="entry name" value="RING"/>
    <property type="match status" value="1"/>
</dbReference>
<feature type="compositionally biased region" description="Low complexity" evidence="5">
    <location>
        <begin position="88"/>
        <end position="99"/>
    </location>
</feature>
<gene>
    <name evidence="7" type="primary">Contig7830.g8354</name>
    <name evidence="7" type="ORF">STYLEM_12578</name>
</gene>